<proteinExistence type="predicted"/>
<dbReference type="RefSeq" id="WP_136641800.1">
    <property type="nucleotide sequence ID" value="NZ_QYRT01000012.1"/>
</dbReference>
<dbReference type="OrthoDB" id="104289at2"/>
<accession>A0A4T2C123</accession>
<comment type="caution">
    <text evidence="2">The sequence shown here is derived from an EMBL/GenBank/DDBJ whole genome shotgun (WGS) entry which is preliminary data.</text>
</comment>
<dbReference type="GO" id="GO:0007165">
    <property type="term" value="P:signal transduction"/>
    <property type="evidence" value="ECO:0007669"/>
    <property type="project" value="InterPro"/>
</dbReference>
<protein>
    <submittedName>
        <fullName evidence="2">TIR domain-containing protein</fullName>
    </submittedName>
</protein>
<feature type="domain" description="TIR" evidence="1">
    <location>
        <begin position="175"/>
        <end position="258"/>
    </location>
</feature>
<evidence type="ECO:0000259" key="1">
    <source>
        <dbReference type="Pfam" id="PF13676"/>
    </source>
</evidence>
<dbReference type="InterPro" id="IPR000157">
    <property type="entry name" value="TIR_dom"/>
</dbReference>
<dbReference type="SUPFAM" id="SSF52200">
    <property type="entry name" value="Toll/Interleukin receptor TIR domain"/>
    <property type="match status" value="1"/>
</dbReference>
<dbReference type="Gene3D" id="3.40.50.10140">
    <property type="entry name" value="Toll/interleukin-1 receptor homology (TIR) domain"/>
    <property type="match status" value="1"/>
</dbReference>
<keyword evidence="3" id="KW-1185">Reference proteome</keyword>
<reference evidence="2 3" key="1">
    <citation type="journal article" date="2019" name="Microorganisms">
        <title>Systematic Affiliation and Genome Analysis of Subtercola vilae DB165(T) with Particular Emphasis on Cold Adaptation of an Isolate from a High-Altitude Cold Volcano Lake.</title>
        <authorList>
            <person name="Villalobos A.S."/>
            <person name="Wiese J."/>
            <person name="Imhoff J.F."/>
            <person name="Dorador C."/>
            <person name="Keller A."/>
            <person name="Hentschel U."/>
        </authorList>
    </citation>
    <scope>NUCLEOTIDE SEQUENCE [LARGE SCALE GENOMIC DNA]</scope>
    <source>
        <strain evidence="2 3">DB165</strain>
    </source>
</reference>
<dbReference type="AlphaFoldDB" id="A0A4T2C123"/>
<sequence>MPIPPILDVFVVWHPDDEGGVKRFRELQDHFHSSAFSGLVGGAVEVYARSEAWSTDGAPRPFGIRTPLADELPAAQFNAIVPVLSKEMARAAASGGWKQFIAEIGALADLPGVGVFSLPSAGVDLQSGALSVALGPFQVLPQDVVENPKMLGRELDQAIAQKIRSEDDQAARITVFVSHSKHRSLSEDDEAPAIYSLVRERIAESRLAEFFDAHDIQVGDRWVEELEQNASEHALLIVRTDRYAERPWTQREVKAAKTAEVPVVTMYAIRSGEQQGSFLMDHVPTVVCDLDNRIPGIEAALDALVTEALKSTLWNAQRSYLKADGFDWLPARSPEPTTIASWLTTHKAEHPDDQHIWIMHPDPPLGQAERDVLIQMVELAGYSDDVNIYTPRTFAARGGEVK</sequence>
<name>A0A4T2C123_9MICO</name>
<gene>
    <name evidence="2" type="ORF">D4765_08195</name>
</gene>
<evidence type="ECO:0000313" key="2">
    <source>
        <dbReference type="EMBL" id="TIH37379.1"/>
    </source>
</evidence>
<organism evidence="2 3">
    <name type="scientific">Subtercola vilae</name>
    <dbReference type="NCBI Taxonomy" id="2056433"/>
    <lineage>
        <taxon>Bacteria</taxon>
        <taxon>Bacillati</taxon>
        <taxon>Actinomycetota</taxon>
        <taxon>Actinomycetes</taxon>
        <taxon>Micrococcales</taxon>
        <taxon>Microbacteriaceae</taxon>
        <taxon>Subtercola</taxon>
    </lineage>
</organism>
<dbReference type="InterPro" id="IPR035897">
    <property type="entry name" value="Toll_tir_struct_dom_sf"/>
</dbReference>
<dbReference type="EMBL" id="QYRT01000012">
    <property type="protein sequence ID" value="TIH37379.1"/>
    <property type="molecule type" value="Genomic_DNA"/>
</dbReference>
<evidence type="ECO:0000313" key="3">
    <source>
        <dbReference type="Proteomes" id="UP000306192"/>
    </source>
</evidence>
<dbReference type="Proteomes" id="UP000306192">
    <property type="component" value="Unassembled WGS sequence"/>
</dbReference>
<dbReference type="Pfam" id="PF13676">
    <property type="entry name" value="TIR_2"/>
    <property type="match status" value="1"/>
</dbReference>